<reference evidence="6 7" key="1">
    <citation type="submission" date="2018-05" db="EMBL/GenBank/DDBJ databases">
        <title>Genomic Encyclopedia of Type Strains, Phase IV (KMG-V): Genome sequencing to study the core and pangenomes of soil and plant-associated prokaryotes.</title>
        <authorList>
            <person name="Whitman W."/>
        </authorList>
    </citation>
    <scope>NUCLEOTIDE SEQUENCE [LARGE SCALE GENOMIC DNA]</scope>
    <source>
        <strain evidence="6 7">SCZa-39</strain>
    </source>
</reference>
<dbReference type="InterPro" id="IPR036390">
    <property type="entry name" value="WH_DNA-bd_sf"/>
</dbReference>
<dbReference type="Pfam" id="PF00126">
    <property type="entry name" value="HTH_1"/>
    <property type="match status" value="1"/>
</dbReference>
<dbReference type="Proteomes" id="UP000245712">
    <property type="component" value="Unassembled WGS sequence"/>
</dbReference>
<sequence>MRDIDLKTLRLLVSVCEHGNMGRAAREEHIEPSAISKRIAQLESEFGVPLLTRSRRGVQPTAAGLALVEHARSVIFTLERAASDIAALGSGLSGSVSVCASASAIAEALLDDLASFMRLPAHQNIRVNVEERTSRELVERVRDGAASLGVCWDNVELGGLQARPWREDRLVLAVHPEHALAKRRSISFEETLDYEHVGLPPSTAVHTMLRQSAARSGRTVTYRAVVSNFDASFRVVAANLGISVVPEEVGNTYGRIMDVRTIALTDAWARRRFIVCFRAFDALQPAAQRMVEHLVERAAHKPRGARSQARARGPASL</sequence>
<dbReference type="RefSeq" id="WP_116610665.1">
    <property type="nucleotide sequence ID" value="NZ_CAJZAT010000196.1"/>
</dbReference>
<dbReference type="EMBL" id="QEOB01000004">
    <property type="protein sequence ID" value="PVX85063.1"/>
    <property type="molecule type" value="Genomic_DNA"/>
</dbReference>
<evidence type="ECO:0000313" key="6">
    <source>
        <dbReference type="EMBL" id="PVX85063.1"/>
    </source>
</evidence>
<dbReference type="InterPro" id="IPR005119">
    <property type="entry name" value="LysR_subst-bd"/>
</dbReference>
<dbReference type="SUPFAM" id="SSF46785">
    <property type="entry name" value="Winged helix' DNA-binding domain"/>
    <property type="match status" value="1"/>
</dbReference>
<proteinExistence type="inferred from homology"/>
<comment type="similarity">
    <text evidence="1">Belongs to the LysR transcriptional regulatory family.</text>
</comment>
<keyword evidence="7" id="KW-1185">Reference proteome</keyword>
<protein>
    <submittedName>
        <fullName evidence="6">LysR family transcriptional regulator</fullName>
    </submittedName>
</protein>
<gene>
    <name evidence="6" type="ORF">C7402_104306</name>
</gene>
<dbReference type="PROSITE" id="PS50931">
    <property type="entry name" value="HTH_LYSR"/>
    <property type="match status" value="1"/>
</dbReference>
<evidence type="ECO:0000256" key="1">
    <source>
        <dbReference type="ARBA" id="ARBA00009437"/>
    </source>
</evidence>
<evidence type="ECO:0000256" key="2">
    <source>
        <dbReference type="ARBA" id="ARBA00023015"/>
    </source>
</evidence>
<evidence type="ECO:0000256" key="4">
    <source>
        <dbReference type="ARBA" id="ARBA00023163"/>
    </source>
</evidence>
<dbReference type="Gene3D" id="1.10.10.10">
    <property type="entry name" value="Winged helix-like DNA-binding domain superfamily/Winged helix DNA-binding domain"/>
    <property type="match status" value="1"/>
</dbReference>
<dbReference type="Gene3D" id="3.40.190.290">
    <property type="match status" value="1"/>
</dbReference>
<evidence type="ECO:0000313" key="7">
    <source>
        <dbReference type="Proteomes" id="UP000245712"/>
    </source>
</evidence>
<dbReference type="PANTHER" id="PTHR30419">
    <property type="entry name" value="HTH-TYPE TRANSCRIPTIONAL REGULATOR YBHD"/>
    <property type="match status" value="1"/>
</dbReference>
<dbReference type="CDD" id="cd08421">
    <property type="entry name" value="PBP2_LTTR_like_1"/>
    <property type="match status" value="1"/>
</dbReference>
<evidence type="ECO:0000256" key="3">
    <source>
        <dbReference type="ARBA" id="ARBA00023125"/>
    </source>
</evidence>
<accession>A0ABX5KTB0</accession>
<dbReference type="InterPro" id="IPR050950">
    <property type="entry name" value="HTH-type_LysR_regulators"/>
</dbReference>
<comment type="caution">
    <text evidence="6">The sequence shown here is derived from an EMBL/GenBank/DDBJ whole genome shotgun (WGS) entry which is preliminary data.</text>
</comment>
<feature type="domain" description="HTH lysR-type" evidence="5">
    <location>
        <begin position="4"/>
        <end position="61"/>
    </location>
</feature>
<organism evidence="6 7">
    <name type="scientific">Paraburkholderia unamae</name>
    <dbReference type="NCBI Taxonomy" id="219649"/>
    <lineage>
        <taxon>Bacteria</taxon>
        <taxon>Pseudomonadati</taxon>
        <taxon>Pseudomonadota</taxon>
        <taxon>Betaproteobacteria</taxon>
        <taxon>Burkholderiales</taxon>
        <taxon>Burkholderiaceae</taxon>
        <taxon>Paraburkholderia</taxon>
    </lineage>
</organism>
<keyword evidence="3" id="KW-0238">DNA-binding</keyword>
<name>A0ABX5KTB0_9BURK</name>
<dbReference type="InterPro" id="IPR000847">
    <property type="entry name" value="LysR_HTH_N"/>
</dbReference>
<dbReference type="PANTHER" id="PTHR30419:SF2">
    <property type="entry name" value="LYSR FAMILY TRANSCRIPTIONAL REGULATOR"/>
    <property type="match status" value="1"/>
</dbReference>
<keyword evidence="4" id="KW-0804">Transcription</keyword>
<evidence type="ECO:0000259" key="5">
    <source>
        <dbReference type="PROSITE" id="PS50931"/>
    </source>
</evidence>
<keyword evidence="2" id="KW-0805">Transcription regulation</keyword>
<dbReference type="SUPFAM" id="SSF53850">
    <property type="entry name" value="Periplasmic binding protein-like II"/>
    <property type="match status" value="1"/>
</dbReference>
<dbReference type="InterPro" id="IPR036388">
    <property type="entry name" value="WH-like_DNA-bd_sf"/>
</dbReference>
<dbReference type="Pfam" id="PF03466">
    <property type="entry name" value="LysR_substrate"/>
    <property type="match status" value="1"/>
</dbReference>